<organism evidence="1 2">
    <name type="scientific">Catharanthus roseus</name>
    <name type="common">Madagascar periwinkle</name>
    <name type="synonym">Vinca rosea</name>
    <dbReference type="NCBI Taxonomy" id="4058"/>
    <lineage>
        <taxon>Eukaryota</taxon>
        <taxon>Viridiplantae</taxon>
        <taxon>Streptophyta</taxon>
        <taxon>Embryophyta</taxon>
        <taxon>Tracheophyta</taxon>
        <taxon>Spermatophyta</taxon>
        <taxon>Magnoliopsida</taxon>
        <taxon>eudicotyledons</taxon>
        <taxon>Gunneridae</taxon>
        <taxon>Pentapetalae</taxon>
        <taxon>asterids</taxon>
        <taxon>lamiids</taxon>
        <taxon>Gentianales</taxon>
        <taxon>Apocynaceae</taxon>
        <taxon>Rauvolfioideae</taxon>
        <taxon>Vinceae</taxon>
        <taxon>Catharanthinae</taxon>
        <taxon>Catharanthus</taxon>
    </lineage>
</organism>
<evidence type="ECO:0000313" key="1">
    <source>
        <dbReference type="EMBL" id="KAI5679097.1"/>
    </source>
</evidence>
<dbReference type="Proteomes" id="UP001060085">
    <property type="component" value="Linkage Group LG02"/>
</dbReference>
<name>A0ACC0C2H9_CATRO</name>
<reference evidence="2" key="1">
    <citation type="journal article" date="2023" name="Nat. Plants">
        <title>Single-cell RNA sequencing provides a high-resolution roadmap for understanding the multicellular compartmentation of specialized metabolism.</title>
        <authorList>
            <person name="Sun S."/>
            <person name="Shen X."/>
            <person name="Li Y."/>
            <person name="Li Y."/>
            <person name="Wang S."/>
            <person name="Li R."/>
            <person name="Zhang H."/>
            <person name="Shen G."/>
            <person name="Guo B."/>
            <person name="Wei J."/>
            <person name="Xu J."/>
            <person name="St-Pierre B."/>
            <person name="Chen S."/>
            <person name="Sun C."/>
        </authorList>
    </citation>
    <scope>NUCLEOTIDE SEQUENCE [LARGE SCALE GENOMIC DNA]</scope>
</reference>
<accession>A0ACC0C2H9</accession>
<sequence>MGANISAETQTIANSSPTKKSKVIAFHSSATWKIHFEAVKQTNTLMVIDFTATWCAPCRYMEPAMNEFAAKYTDVEFIKIDVDELDEVAKEFGVQAMPTFILIKQGKEVDKVVGARKDELQNKIEKHSLIKHQNVMF</sequence>
<dbReference type="EMBL" id="CM044702">
    <property type="protein sequence ID" value="KAI5679097.1"/>
    <property type="molecule type" value="Genomic_DNA"/>
</dbReference>
<comment type="caution">
    <text evidence="1">The sequence shown here is derived from an EMBL/GenBank/DDBJ whole genome shotgun (WGS) entry which is preliminary data.</text>
</comment>
<evidence type="ECO:0000313" key="2">
    <source>
        <dbReference type="Proteomes" id="UP001060085"/>
    </source>
</evidence>
<protein>
    <submittedName>
        <fullName evidence="1">Uncharacterized protein</fullName>
    </submittedName>
</protein>
<proteinExistence type="predicted"/>
<gene>
    <name evidence="1" type="ORF">M9H77_10047</name>
</gene>
<keyword evidence="2" id="KW-1185">Reference proteome</keyword>